<dbReference type="EMBL" id="JELY01002094">
    <property type="protein sequence ID" value="KYF53630.1"/>
    <property type="molecule type" value="Genomic_DNA"/>
</dbReference>
<comment type="caution">
    <text evidence="1">The sequence shown here is derived from an EMBL/GenBank/DDBJ whole genome shotgun (WGS) entry which is preliminary data.</text>
</comment>
<reference evidence="1 2" key="1">
    <citation type="submission" date="2014-02" db="EMBL/GenBank/DDBJ databases">
        <title>The small core and large imbalanced accessory genome model reveals a collaborative survival strategy of Sorangium cellulosum strains in nature.</title>
        <authorList>
            <person name="Han K."/>
            <person name="Peng R."/>
            <person name="Blom J."/>
            <person name="Li Y.-Z."/>
        </authorList>
    </citation>
    <scope>NUCLEOTIDE SEQUENCE [LARGE SCALE GENOMIC DNA]</scope>
    <source>
        <strain evidence="1 2">So0157-25</strain>
    </source>
</reference>
<gene>
    <name evidence="1" type="ORF">BE08_23985</name>
</gene>
<sequence length="190" mass="21476">MRKQVKITLRHGTPAEVGVQRLLSELLAKYDLTDWIFTEDVLVDEDAFPHSHPVLTLGTGNGSDELLCLAELVHEQLHWFEEERAEARDRAIEATVLHWPEVPSARPEGAGSESSTRLHLLVCYLEYQAMKLLVGERAARQTMTALAGHHYRWVYRTVLSEEQTIGALVARHGLLPEPLLQRGVARREEG</sequence>
<protein>
    <submittedName>
        <fullName evidence="1">Uncharacterized protein</fullName>
    </submittedName>
</protein>
<evidence type="ECO:0000313" key="1">
    <source>
        <dbReference type="EMBL" id="KYF53630.1"/>
    </source>
</evidence>
<evidence type="ECO:0000313" key="2">
    <source>
        <dbReference type="Proteomes" id="UP000075420"/>
    </source>
</evidence>
<organism evidence="1 2">
    <name type="scientific">Sorangium cellulosum</name>
    <name type="common">Polyangium cellulosum</name>
    <dbReference type="NCBI Taxonomy" id="56"/>
    <lineage>
        <taxon>Bacteria</taxon>
        <taxon>Pseudomonadati</taxon>
        <taxon>Myxococcota</taxon>
        <taxon>Polyangia</taxon>
        <taxon>Polyangiales</taxon>
        <taxon>Polyangiaceae</taxon>
        <taxon>Sorangium</taxon>
    </lineage>
</organism>
<dbReference type="Proteomes" id="UP000075420">
    <property type="component" value="Unassembled WGS sequence"/>
</dbReference>
<name>A0A150PDA2_SORCE</name>
<accession>A0A150PDA2</accession>
<proteinExistence type="predicted"/>
<dbReference type="AlphaFoldDB" id="A0A150PDA2"/>